<dbReference type="EMBL" id="CYZF01000004">
    <property type="protein sequence ID" value="CUO33325.1"/>
    <property type="molecule type" value="Genomic_DNA"/>
</dbReference>
<dbReference type="AlphaFoldDB" id="A0A174EAK4"/>
<accession>A0A174EAK4</accession>
<evidence type="ECO:0000313" key="3">
    <source>
        <dbReference type="Proteomes" id="UP000095419"/>
    </source>
</evidence>
<dbReference type="EMBL" id="CZAO01000002">
    <property type="protein sequence ID" value="CUO95111.1"/>
    <property type="molecule type" value="Genomic_DNA"/>
</dbReference>
<gene>
    <name evidence="1" type="ORF">ERS417307_01431</name>
    <name evidence="2" type="ORF">ERS852510_00496</name>
</gene>
<evidence type="ECO:0000313" key="2">
    <source>
        <dbReference type="EMBL" id="CUO95111.1"/>
    </source>
</evidence>
<proteinExistence type="predicted"/>
<dbReference type="Proteomes" id="UP000095419">
    <property type="component" value="Unassembled WGS sequence"/>
</dbReference>
<protein>
    <submittedName>
        <fullName evidence="1">Uncharacterized protein</fullName>
    </submittedName>
</protein>
<organism evidence="1 3">
    <name type="scientific">Bacteroides uniformis</name>
    <dbReference type="NCBI Taxonomy" id="820"/>
    <lineage>
        <taxon>Bacteria</taxon>
        <taxon>Pseudomonadati</taxon>
        <taxon>Bacteroidota</taxon>
        <taxon>Bacteroidia</taxon>
        <taxon>Bacteroidales</taxon>
        <taxon>Bacteroidaceae</taxon>
        <taxon>Bacteroides</taxon>
    </lineage>
</organism>
<name>A0A174EAK4_BACUN</name>
<dbReference type="Proteomes" id="UP000095766">
    <property type="component" value="Unassembled WGS sequence"/>
</dbReference>
<evidence type="ECO:0000313" key="1">
    <source>
        <dbReference type="EMBL" id="CUO33325.1"/>
    </source>
</evidence>
<reference evidence="3 4" key="1">
    <citation type="submission" date="2015-09" db="EMBL/GenBank/DDBJ databases">
        <authorList>
            <consortium name="Pathogen Informatics"/>
        </authorList>
    </citation>
    <scope>NUCLEOTIDE SEQUENCE [LARGE SCALE GENOMIC DNA]</scope>
    <source>
        <strain evidence="1 3">2789STDY5608791</strain>
        <strain evidence="2 4">2789STDY5834898</strain>
    </source>
</reference>
<evidence type="ECO:0000313" key="4">
    <source>
        <dbReference type="Proteomes" id="UP000095766"/>
    </source>
</evidence>
<sequence>MKVQNILIDKMIIFFNADIITLYIKELRLLGKIHAHARHFLSF</sequence>